<comment type="catalytic activity">
    <reaction evidence="1">
        <text>ATP + protein L-histidine = ADP + protein N-phospho-L-histidine.</text>
        <dbReference type="EC" id="2.7.13.3"/>
    </reaction>
</comment>
<dbReference type="Gene3D" id="1.10.10.60">
    <property type="entry name" value="Homeodomain-like"/>
    <property type="match status" value="1"/>
</dbReference>
<dbReference type="CDD" id="cd00082">
    <property type="entry name" value="HisKA"/>
    <property type="match status" value="1"/>
</dbReference>
<dbReference type="SMART" id="SM00448">
    <property type="entry name" value="REC"/>
    <property type="match status" value="1"/>
</dbReference>
<organism evidence="16 17">
    <name type="scientific">Abyssalbus ytuae</name>
    <dbReference type="NCBI Taxonomy" id="2926907"/>
    <lineage>
        <taxon>Bacteria</taxon>
        <taxon>Pseudomonadati</taxon>
        <taxon>Bacteroidota</taxon>
        <taxon>Flavobacteriia</taxon>
        <taxon>Flavobacteriales</taxon>
        <taxon>Flavobacteriaceae</taxon>
        <taxon>Abyssalbus</taxon>
    </lineage>
</organism>
<keyword evidence="3 12" id="KW-0597">Phosphoprotein</keyword>
<evidence type="ECO:0000256" key="10">
    <source>
        <dbReference type="ARBA" id="ARBA00023125"/>
    </source>
</evidence>
<dbReference type="GO" id="GO:0000155">
    <property type="term" value="F:phosphorelay sensor kinase activity"/>
    <property type="evidence" value="ECO:0007669"/>
    <property type="project" value="InterPro"/>
</dbReference>
<keyword evidence="10" id="KW-0238">DNA-binding</keyword>
<name>A0A9E7CU66_9FLAO</name>
<evidence type="ECO:0000256" key="2">
    <source>
        <dbReference type="ARBA" id="ARBA00012438"/>
    </source>
</evidence>
<feature type="modified residue" description="4-aspartylphosphate" evidence="12">
    <location>
        <position position="1172"/>
    </location>
</feature>
<evidence type="ECO:0000256" key="6">
    <source>
        <dbReference type="ARBA" id="ARBA00022777"/>
    </source>
</evidence>
<dbReference type="PRINTS" id="PR00344">
    <property type="entry name" value="BCTRLSENSOR"/>
</dbReference>
<feature type="domain" description="Histidine kinase" evidence="14">
    <location>
        <begin position="858"/>
        <end position="1072"/>
    </location>
</feature>
<dbReference type="InterPro" id="IPR036097">
    <property type="entry name" value="HisK_dim/P_sf"/>
</dbReference>
<feature type="domain" description="HTH araC/xylS-type" evidence="13">
    <location>
        <begin position="1275"/>
        <end position="1374"/>
    </location>
</feature>
<dbReference type="InterPro" id="IPR018062">
    <property type="entry name" value="HTH_AraC-typ_CS"/>
</dbReference>
<accession>A0A9E7CU66</accession>
<evidence type="ECO:0000256" key="3">
    <source>
        <dbReference type="ARBA" id="ARBA00022553"/>
    </source>
</evidence>
<dbReference type="InterPro" id="IPR001789">
    <property type="entry name" value="Sig_transdc_resp-reg_receiver"/>
</dbReference>
<dbReference type="PROSITE" id="PS50110">
    <property type="entry name" value="RESPONSE_REGULATORY"/>
    <property type="match status" value="1"/>
</dbReference>
<dbReference type="InterPro" id="IPR036890">
    <property type="entry name" value="HATPase_C_sf"/>
</dbReference>
<dbReference type="PROSITE" id="PS00041">
    <property type="entry name" value="HTH_ARAC_FAMILY_1"/>
    <property type="match status" value="1"/>
</dbReference>
<dbReference type="SUPFAM" id="SSF55874">
    <property type="entry name" value="ATPase domain of HSP90 chaperone/DNA topoisomerase II/histidine kinase"/>
    <property type="match status" value="1"/>
</dbReference>
<dbReference type="Pfam" id="PF02518">
    <property type="entry name" value="HATPase_c"/>
    <property type="match status" value="1"/>
</dbReference>
<dbReference type="Pfam" id="PF00072">
    <property type="entry name" value="Response_reg"/>
    <property type="match status" value="1"/>
</dbReference>
<dbReference type="PANTHER" id="PTHR43547:SF2">
    <property type="entry name" value="HYBRID SIGNAL TRANSDUCTION HISTIDINE KINASE C"/>
    <property type="match status" value="1"/>
</dbReference>
<dbReference type="InterPro" id="IPR013783">
    <property type="entry name" value="Ig-like_fold"/>
</dbReference>
<keyword evidence="5" id="KW-0547">Nucleotide-binding</keyword>
<feature type="domain" description="Response regulatory" evidence="15">
    <location>
        <begin position="1124"/>
        <end position="1239"/>
    </location>
</feature>
<dbReference type="PROSITE" id="PS50109">
    <property type="entry name" value="HIS_KIN"/>
    <property type="match status" value="1"/>
</dbReference>
<dbReference type="InterPro" id="IPR004358">
    <property type="entry name" value="Sig_transdc_His_kin-like_C"/>
</dbReference>
<dbReference type="EC" id="2.7.13.3" evidence="2"/>
<dbReference type="InterPro" id="IPR015943">
    <property type="entry name" value="WD40/YVTN_repeat-like_dom_sf"/>
</dbReference>
<dbReference type="Gene3D" id="3.40.50.2300">
    <property type="match status" value="1"/>
</dbReference>
<dbReference type="RefSeq" id="WP_255843487.1">
    <property type="nucleotide sequence ID" value="NZ_CP094358.1"/>
</dbReference>
<evidence type="ECO:0000313" key="16">
    <source>
        <dbReference type="EMBL" id="UOB17772.1"/>
    </source>
</evidence>
<gene>
    <name evidence="16" type="ORF">MQE35_00395</name>
</gene>
<evidence type="ECO:0000256" key="9">
    <source>
        <dbReference type="ARBA" id="ARBA00023015"/>
    </source>
</evidence>
<keyword evidence="4" id="KW-0808">Transferase</keyword>
<dbReference type="SUPFAM" id="SSF52172">
    <property type="entry name" value="CheY-like"/>
    <property type="match status" value="1"/>
</dbReference>
<proteinExistence type="predicted"/>
<dbReference type="SUPFAM" id="SSF47384">
    <property type="entry name" value="Homodimeric domain of signal transducing histidine kinase"/>
    <property type="match status" value="1"/>
</dbReference>
<keyword evidence="7" id="KW-0067">ATP-binding</keyword>
<evidence type="ECO:0000256" key="1">
    <source>
        <dbReference type="ARBA" id="ARBA00000085"/>
    </source>
</evidence>
<dbReference type="KEGG" id="fbm:MQE35_00395"/>
<reference evidence="16" key="1">
    <citation type="submission" date="2022-03" db="EMBL/GenBank/DDBJ databases">
        <title>Description of Abyssus ytuae gen. nov., sp. nov., a novel member of the family Flavobacteriaceae isolated from the sediment of Mariana Trench.</title>
        <authorList>
            <person name="Zhang J."/>
            <person name="Xu X."/>
        </authorList>
    </citation>
    <scope>NUCLEOTIDE SEQUENCE</scope>
    <source>
        <strain evidence="16">MT3330</strain>
    </source>
</reference>
<evidence type="ECO:0000256" key="7">
    <source>
        <dbReference type="ARBA" id="ARBA00022840"/>
    </source>
</evidence>
<dbReference type="InterPro" id="IPR005467">
    <property type="entry name" value="His_kinase_dom"/>
</dbReference>
<protein>
    <recommendedName>
        <fullName evidence="2">histidine kinase</fullName>
        <ecNumber evidence="2">2.7.13.3</ecNumber>
    </recommendedName>
</protein>
<keyword evidence="8" id="KW-0902">Two-component regulatory system</keyword>
<evidence type="ECO:0000313" key="17">
    <source>
        <dbReference type="Proteomes" id="UP000831290"/>
    </source>
</evidence>
<dbReference type="SUPFAM" id="SSF46689">
    <property type="entry name" value="Homeodomain-like"/>
    <property type="match status" value="1"/>
</dbReference>
<keyword evidence="9" id="KW-0805">Transcription regulation</keyword>
<dbReference type="Gene3D" id="2.60.40.10">
    <property type="entry name" value="Immunoglobulins"/>
    <property type="match status" value="1"/>
</dbReference>
<dbReference type="PROSITE" id="PS01124">
    <property type="entry name" value="HTH_ARAC_FAMILY_2"/>
    <property type="match status" value="1"/>
</dbReference>
<dbReference type="SMART" id="SM00387">
    <property type="entry name" value="HATPase_c"/>
    <property type="match status" value="1"/>
</dbReference>
<evidence type="ECO:0000256" key="4">
    <source>
        <dbReference type="ARBA" id="ARBA00022679"/>
    </source>
</evidence>
<dbReference type="InterPro" id="IPR011006">
    <property type="entry name" value="CheY-like_superfamily"/>
</dbReference>
<sequence length="1378" mass="157574">MKKIVLIKYFLILHVAILFSQERNLLQTQSIEDKLKFHLFDRESGLYNNVINSIEQDSLGYIWIATDDGISRYDGTKFKEFQKNDASKKGKTISNNYVKEIKINKEGQLLFATDGGLNIYNPRKEKFNILDEKTGLWSNYVSAFEYGPNGEFIIGAYEKGVQILKNNSEPEYYSFNNNNITSLPSNRISSLLMQGDSILWIGTYDKGLSKMHYKTKNISQISFSRHHSSNPLNINCLYSDDNGNVWIGSKTGIHVITSQGDTLNLKKNVSPAMGLSDEDILSLEEDRSGRIWIGTRNGGLNILEKKSFLERKEKYNIKWFLPSDDGSSVFNRTITSIKMDRDGNMWIGTYTGLNFVNPNGEAIKLLQKSIEVSNTLSHNRIGSVAQSHDGKIWIGTDGGGLDLYNPMNGEFEHYVHNPLNPKSLSNNYILSILEDRKKRLWIGTYRGGLNKMNPSTGYCKHYLQGDTSEGSDVRTIFQDSNNSIWVGTNRGGLYKYNEEKDEFQYIHSLGKLDIRGITQDQNGNLWMATYGNGIVKYIPSNDQSKFYNEHNTKGISSDMVFCILSLPDGNILAGTRYGGLVRLDTNGKVIYNFTKSNGLSNNTINSMTAGNDNIIWLGTFHGICYYNIISHEIKNINSFDNIQQSEFNANAALNSVSGYLYFGGNKGLNVFNPADLNSSNQSYPILLESIKIFNENIPITDNGKNGILQESITYQDHIQLAYNQSQFSIDFVTLKYPRIQNISYTYLLEGYHNHWIDTKNSGNINLSNIPYGDYILKIKAKIWPNKESYKQLLITITPPWWKTMPAYISYLLLAVIIFWAIAKYYSERVKLKNSLVLEKRQRQLEHDMNKERVRFFTGFSHELKTPLTLIMNPLDDLIRNNRNKRDIKNLQFIHKNAKYLFQQIQRLLEFRKSEVGFNELSINKHNVSAFLESLIQNYVPLAKAKGISLNLIKPDNNLEAWFDLEKIQIILHNFLSNAFKHCKSKDKIVVSYTNKNDFLKIRVKDSGPGINAEDLDHIFDWYYQSKAPLKKSGSGIGLALSKTFAELHKGKIEVESVLNQGATFTLSIPINDLELQNSPRNIQTKKATKIEIEKSVIEIWGPSQMEKTKPNLLTNRKYDKNSKVILLIDDNPDILKYLGSILEKEYYLLFAENGQEGLEKAIKYIPDLIVSDVMMPKKSGFDLCKNLKEKMETSHIPIILLTAKDNVESIREGYEEGADVYITKPFNSQLLLTRIKNLIDNREKLKDHFFNRFGAFENLSKEQTKLLDKEKAFINKLEQLILSEIPKGNTDVKSIAGGMGMSRTSLFRKLKVITGYNINEFIRKVRINRAAYLIEKENYGVSQAAYEVGFNDVKYFRKVFQEDLGKLPSDFSKKENAH</sequence>
<dbReference type="EMBL" id="CP094358">
    <property type="protein sequence ID" value="UOB17772.1"/>
    <property type="molecule type" value="Genomic_DNA"/>
</dbReference>
<keyword evidence="6" id="KW-0418">Kinase</keyword>
<dbReference type="SUPFAM" id="SSF50998">
    <property type="entry name" value="Quinoprotein alcohol dehydrogenase-like"/>
    <property type="match status" value="1"/>
</dbReference>
<evidence type="ECO:0000256" key="5">
    <source>
        <dbReference type="ARBA" id="ARBA00022741"/>
    </source>
</evidence>
<dbReference type="Pfam" id="PF07495">
    <property type="entry name" value="Y_Y_Y"/>
    <property type="match status" value="1"/>
</dbReference>
<dbReference type="InterPro" id="IPR011047">
    <property type="entry name" value="Quinoprotein_ADH-like_sf"/>
</dbReference>
<dbReference type="InterPro" id="IPR011123">
    <property type="entry name" value="Y_Y_Y"/>
</dbReference>
<dbReference type="Gene3D" id="2.130.10.10">
    <property type="entry name" value="YVTN repeat-like/Quinoprotein amine dehydrogenase"/>
    <property type="match status" value="2"/>
</dbReference>
<dbReference type="Pfam" id="PF00512">
    <property type="entry name" value="HisKA"/>
    <property type="match status" value="1"/>
</dbReference>
<dbReference type="CDD" id="cd00075">
    <property type="entry name" value="HATPase"/>
    <property type="match status" value="1"/>
</dbReference>
<dbReference type="SMART" id="SM00342">
    <property type="entry name" value="HTH_ARAC"/>
    <property type="match status" value="1"/>
</dbReference>
<dbReference type="Proteomes" id="UP000831290">
    <property type="component" value="Chromosome"/>
</dbReference>
<dbReference type="GO" id="GO:0043565">
    <property type="term" value="F:sequence-specific DNA binding"/>
    <property type="evidence" value="ECO:0007669"/>
    <property type="project" value="InterPro"/>
</dbReference>
<dbReference type="GO" id="GO:0003700">
    <property type="term" value="F:DNA-binding transcription factor activity"/>
    <property type="evidence" value="ECO:0007669"/>
    <property type="project" value="InterPro"/>
</dbReference>
<dbReference type="InterPro" id="IPR003661">
    <property type="entry name" value="HisK_dim/P_dom"/>
</dbReference>
<dbReference type="FunFam" id="3.30.565.10:FF:000037">
    <property type="entry name" value="Hybrid sensor histidine kinase/response regulator"/>
    <property type="match status" value="1"/>
</dbReference>
<dbReference type="PANTHER" id="PTHR43547">
    <property type="entry name" value="TWO-COMPONENT HISTIDINE KINASE"/>
    <property type="match status" value="1"/>
</dbReference>
<evidence type="ECO:0000259" key="15">
    <source>
        <dbReference type="PROSITE" id="PS50110"/>
    </source>
</evidence>
<dbReference type="InterPro" id="IPR009057">
    <property type="entry name" value="Homeodomain-like_sf"/>
</dbReference>
<dbReference type="InterPro" id="IPR018060">
    <property type="entry name" value="HTH_AraC"/>
</dbReference>
<dbReference type="InterPro" id="IPR003594">
    <property type="entry name" value="HATPase_dom"/>
</dbReference>
<dbReference type="Pfam" id="PF07494">
    <property type="entry name" value="Reg_prop"/>
    <property type="match status" value="8"/>
</dbReference>
<dbReference type="Gene3D" id="3.30.565.10">
    <property type="entry name" value="Histidine kinase-like ATPase, C-terminal domain"/>
    <property type="match status" value="1"/>
</dbReference>
<keyword evidence="11" id="KW-0804">Transcription</keyword>
<evidence type="ECO:0000259" key="14">
    <source>
        <dbReference type="PROSITE" id="PS50109"/>
    </source>
</evidence>
<evidence type="ECO:0000256" key="11">
    <source>
        <dbReference type="ARBA" id="ARBA00023163"/>
    </source>
</evidence>
<dbReference type="Pfam" id="PF12833">
    <property type="entry name" value="HTH_18"/>
    <property type="match status" value="1"/>
</dbReference>
<dbReference type="Gene3D" id="1.10.287.130">
    <property type="match status" value="1"/>
</dbReference>
<keyword evidence="17" id="KW-1185">Reference proteome</keyword>
<dbReference type="SMART" id="SM00388">
    <property type="entry name" value="HisKA"/>
    <property type="match status" value="1"/>
</dbReference>
<evidence type="ECO:0000259" key="13">
    <source>
        <dbReference type="PROSITE" id="PS01124"/>
    </source>
</evidence>
<dbReference type="SUPFAM" id="SSF63829">
    <property type="entry name" value="Calcium-dependent phosphotriesterase"/>
    <property type="match status" value="2"/>
</dbReference>
<evidence type="ECO:0000256" key="12">
    <source>
        <dbReference type="PROSITE-ProRule" id="PRU00169"/>
    </source>
</evidence>
<evidence type="ECO:0000256" key="8">
    <source>
        <dbReference type="ARBA" id="ARBA00023012"/>
    </source>
</evidence>
<dbReference type="GO" id="GO:0005524">
    <property type="term" value="F:ATP binding"/>
    <property type="evidence" value="ECO:0007669"/>
    <property type="project" value="UniProtKB-KW"/>
</dbReference>
<dbReference type="InterPro" id="IPR011110">
    <property type="entry name" value="Reg_prop"/>
</dbReference>